<feature type="chain" id="PRO_5041266203" description="EF-hand domain-containing protein" evidence="3">
    <location>
        <begin position="20"/>
        <end position="219"/>
    </location>
</feature>
<evidence type="ECO:0000256" key="2">
    <source>
        <dbReference type="ARBA" id="ARBA00022837"/>
    </source>
</evidence>
<dbReference type="GO" id="GO:0005509">
    <property type="term" value="F:calcium ion binding"/>
    <property type="evidence" value="ECO:0007669"/>
    <property type="project" value="InterPro"/>
</dbReference>
<feature type="signal peptide" evidence="3">
    <location>
        <begin position="1"/>
        <end position="19"/>
    </location>
</feature>
<dbReference type="InterPro" id="IPR002048">
    <property type="entry name" value="EF_hand_dom"/>
</dbReference>
<dbReference type="GO" id="GO:0005793">
    <property type="term" value="C:endoplasmic reticulum-Golgi intermediate compartment"/>
    <property type="evidence" value="ECO:0007669"/>
    <property type="project" value="TreeGrafter"/>
</dbReference>
<evidence type="ECO:0000256" key="3">
    <source>
        <dbReference type="SAM" id="SignalP"/>
    </source>
</evidence>
<dbReference type="AlphaFoldDB" id="A0AA39ZZT4"/>
<dbReference type="PANTHER" id="PTHR19237:SF20">
    <property type="entry name" value="NUCLEOBINDIN 1"/>
    <property type="match status" value="1"/>
</dbReference>
<dbReference type="GeneID" id="85329325"/>
<evidence type="ECO:0000259" key="4">
    <source>
        <dbReference type="PROSITE" id="PS50222"/>
    </source>
</evidence>
<dbReference type="Proteomes" id="UP001172101">
    <property type="component" value="Unassembled WGS sequence"/>
</dbReference>
<dbReference type="SUPFAM" id="SSF47473">
    <property type="entry name" value="EF-hand"/>
    <property type="match status" value="1"/>
</dbReference>
<protein>
    <recommendedName>
        <fullName evidence="4">EF-hand domain-containing protein</fullName>
    </recommendedName>
</protein>
<dbReference type="EMBL" id="JAUIRO010000007">
    <property type="protein sequence ID" value="KAK0706682.1"/>
    <property type="molecule type" value="Genomic_DNA"/>
</dbReference>
<dbReference type="InterPro" id="IPR018247">
    <property type="entry name" value="EF_Hand_1_Ca_BS"/>
</dbReference>
<keyword evidence="1 3" id="KW-0732">Signal</keyword>
<name>A0AA39ZZT4_9PEZI</name>
<feature type="domain" description="EF-hand" evidence="4">
    <location>
        <begin position="92"/>
        <end position="127"/>
    </location>
</feature>
<evidence type="ECO:0000313" key="6">
    <source>
        <dbReference type="Proteomes" id="UP001172101"/>
    </source>
</evidence>
<reference evidence="5" key="1">
    <citation type="submission" date="2023-06" db="EMBL/GenBank/DDBJ databases">
        <title>Genome-scale phylogeny and comparative genomics of the fungal order Sordariales.</title>
        <authorList>
            <consortium name="Lawrence Berkeley National Laboratory"/>
            <person name="Hensen N."/>
            <person name="Bonometti L."/>
            <person name="Westerberg I."/>
            <person name="Brannstrom I.O."/>
            <person name="Guillou S."/>
            <person name="Cros-Aarteil S."/>
            <person name="Calhoun S."/>
            <person name="Haridas S."/>
            <person name="Kuo A."/>
            <person name="Mondo S."/>
            <person name="Pangilinan J."/>
            <person name="Riley R."/>
            <person name="LaButti K."/>
            <person name="Andreopoulos B."/>
            <person name="Lipzen A."/>
            <person name="Chen C."/>
            <person name="Yanf M."/>
            <person name="Daum C."/>
            <person name="Ng V."/>
            <person name="Clum A."/>
            <person name="Steindorff A."/>
            <person name="Ohm R."/>
            <person name="Martin F."/>
            <person name="Silar P."/>
            <person name="Natvig D."/>
            <person name="Lalanne C."/>
            <person name="Gautier V."/>
            <person name="Ament-velasquez S.L."/>
            <person name="Kruys A."/>
            <person name="Hutchinson M.I."/>
            <person name="Powell A.J."/>
            <person name="Barry K."/>
            <person name="Miller A.N."/>
            <person name="Grigoriev I.V."/>
            <person name="Debuchy R."/>
            <person name="Gladieux P."/>
            <person name="Thoren M.H."/>
            <person name="Johannesson H."/>
        </authorList>
    </citation>
    <scope>NUCLEOTIDE SEQUENCE</scope>
    <source>
        <strain evidence="5">SMH2392-1A</strain>
    </source>
</reference>
<gene>
    <name evidence="5" type="ORF">B0T26DRAFT_756157</name>
</gene>
<proteinExistence type="predicted"/>
<dbReference type="InterPro" id="IPR040250">
    <property type="entry name" value="Nucleobindin"/>
</dbReference>
<organism evidence="5 6">
    <name type="scientific">Lasiosphaeria miniovina</name>
    <dbReference type="NCBI Taxonomy" id="1954250"/>
    <lineage>
        <taxon>Eukaryota</taxon>
        <taxon>Fungi</taxon>
        <taxon>Dikarya</taxon>
        <taxon>Ascomycota</taxon>
        <taxon>Pezizomycotina</taxon>
        <taxon>Sordariomycetes</taxon>
        <taxon>Sordariomycetidae</taxon>
        <taxon>Sordariales</taxon>
        <taxon>Lasiosphaeriaceae</taxon>
        <taxon>Lasiosphaeria</taxon>
    </lineage>
</organism>
<dbReference type="Pfam" id="PF13499">
    <property type="entry name" value="EF-hand_7"/>
    <property type="match status" value="1"/>
</dbReference>
<sequence>MQLLLGSLVLLAAGRCVLAHGDHGSGSQQPIVDEHATWMQKHMAEEHHATDFDAASFFTLHDFDGDGSWEALEILRTYGLMDESNAHITAERRDEIAREVLALLDANGDGVVSRDEFVELVDGRGRTLPDMGTGPGHHGDDEYEYEIHHWEKRKLLANRETPGTKRYHDDNTKLEDLTHPEDIAHFKKHEEMEAEQDRLDDLNKRAIVEENIPAKFRRD</sequence>
<evidence type="ECO:0000313" key="5">
    <source>
        <dbReference type="EMBL" id="KAK0706682.1"/>
    </source>
</evidence>
<accession>A0AA39ZZT4</accession>
<keyword evidence="6" id="KW-1185">Reference proteome</keyword>
<dbReference type="RefSeq" id="XP_060291776.1">
    <property type="nucleotide sequence ID" value="XM_060446055.1"/>
</dbReference>
<keyword evidence="2" id="KW-0106">Calcium</keyword>
<dbReference type="InterPro" id="IPR011992">
    <property type="entry name" value="EF-hand-dom_pair"/>
</dbReference>
<dbReference type="PROSITE" id="PS50222">
    <property type="entry name" value="EF_HAND_2"/>
    <property type="match status" value="1"/>
</dbReference>
<evidence type="ECO:0000256" key="1">
    <source>
        <dbReference type="ARBA" id="ARBA00022729"/>
    </source>
</evidence>
<dbReference type="PANTHER" id="PTHR19237">
    <property type="entry name" value="NUCLEOBINDIN"/>
    <property type="match status" value="1"/>
</dbReference>
<comment type="caution">
    <text evidence="5">The sequence shown here is derived from an EMBL/GenBank/DDBJ whole genome shotgun (WGS) entry which is preliminary data.</text>
</comment>
<dbReference type="PROSITE" id="PS00018">
    <property type="entry name" value="EF_HAND_1"/>
    <property type="match status" value="1"/>
</dbReference>
<dbReference type="Gene3D" id="1.10.238.10">
    <property type="entry name" value="EF-hand"/>
    <property type="match status" value="1"/>
</dbReference>